<organism evidence="2 3">
    <name type="scientific">Faecalispora sporosphaeroides</name>
    <dbReference type="NCBI Taxonomy" id="1549"/>
    <lineage>
        <taxon>Bacteria</taxon>
        <taxon>Bacillati</taxon>
        <taxon>Bacillota</taxon>
        <taxon>Clostridia</taxon>
        <taxon>Eubacteriales</taxon>
        <taxon>Oscillospiraceae</taxon>
        <taxon>Faecalispora</taxon>
    </lineage>
</organism>
<dbReference type="Pfam" id="PF02811">
    <property type="entry name" value="PHP"/>
    <property type="match status" value="1"/>
</dbReference>
<dbReference type="InterPro" id="IPR004013">
    <property type="entry name" value="PHP_dom"/>
</dbReference>
<sequence>MKALFDLHTHTLASGHAYSTLKENIEEAGQKGLWAIGTSDHAEKMPGANPNVFINYKVVQKSLQGVRVFCGMEANICDFDGTIDAPEALLQRLDYVMASLHTPCIPSGTAEQNTAALIGAMRNPYVKIIAHPDDSRYPLDYEALVQAAKELGVALELNNSSLIPDSTRLNGRENAKVLLNTCKRVGTPVILGSDAHIWYDVGRFDEAYALLEEVGFPQELVLNLSPDGIRAVLNESCTRI</sequence>
<reference evidence="2" key="1">
    <citation type="submission" date="2019-04" db="EMBL/GenBank/DDBJ databases">
        <title>Evolution of Biomass-Degrading Anaerobic Consortia Revealed by Metagenomics.</title>
        <authorList>
            <person name="Peng X."/>
        </authorList>
    </citation>
    <scope>NUCLEOTIDE SEQUENCE</scope>
    <source>
        <strain evidence="2">SIG551</strain>
    </source>
</reference>
<dbReference type="InterPro" id="IPR050243">
    <property type="entry name" value="PHP_phosphatase"/>
</dbReference>
<dbReference type="NCBIfam" id="NF006702">
    <property type="entry name" value="PRK09248.1"/>
    <property type="match status" value="1"/>
</dbReference>
<dbReference type="InterPro" id="IPR016195">
    <property type="entry name" value="Pol/histidinol_Pase-like"/>
</dbReference>
<dbReference type="EMBL" id="SVNY01000003">
    <property type="protein sequence ID" value="MBE6833569.1"/>
    <property type="molecule type" value="Genomic_DNA"/>
</dbReference>
<dbReference type="AlphaFoldDB" id="A0A928KSP8"/>
<feature type="domain" description="Polymerase/histidinol phosphatase N-terminal" evidence="1">
    <location>
        <begin position="5"/>
        <end position="78"/>
    </location>
</feature>
<dbReference type="GO" id="GO:0042578">
    <property type="term" value="F:phosphoric ester hydrolase activity"/>
    <property type="evidence" value="ECO:0007669"/>
    <property type="project" value="TreeGrafter"/>
</dbReference>
<dbReference type="PANTHER" id="PTHR36928:SF1">
    <property type="entry name" value="PHOSPHATASE YCDX-RELATED"/>
    <property type="match status" value="1"/>
</dbReference>
<dbReference type="Proteomes" id="UP000754750">
    <property type="component" value="Unassembled WGS sequence"/>
</dbReference>
<dbReference type="GO" id="GO:0008270">
    <property type="term" value="F:zinc ion binding"/>
    <property type="evidence" value="ECO:0007669"/>
    <property type="project" value="TreeGrafter"/>
</dbReference>
<gene>
    <name evidence="2" type="ORF">E7512_08325</name>
</gene>
<dbReference type="RefSeq" id="WP_020072411.1">
    <property type="nucleotide sequence ID" value="NZ_SVNY01000003.1"/>
</dbReference>
<protein>
    <submittedName>
        <fullName evidence="2">Phosphatase</fullName>
    </submittedName>
</protein>
<name>A0A928KSP8_9FIRM</name>
<dbReference type="SUPFAM" id="SSF89550">
    <property type="entry name" value="PHP domain-like"/>
    <property type="match status" value="1"/>
</dbReference>
<dbReference type="Gene3D" id="3.20.20.140">
    <property type="entry name" value="Metal-dependent hydrolases"/>
    <property type="match status" value="1"/>
</dbReference>
<dbReference type="SMART" id="SM00481">
    <property type="entry name" value="POLIIIAc"/>
    <property type="match status" value="1"/>
</dbReference>
<dbReference type="CDD" id="cd07437">
    <property type="entry name" value="PHP_HisPPase_Ycdx_like"/>
    <property type="match status" value="1"/>
</dbReference>
<dbReference type="PANTHER" id="PTHR36928">
    <property type="entry name" value="PHOSPHATASE YCDX-RELATED"/>
    <property type="match status" value="1"/>
</dbReference>
<proteinExistence type="predicted"/>
<evidence type="ECO:0000313" key="3">
    <source>
        <dbReference type="Proteomes" id="UP000754750"/>
    </source>
</evidence>
<comment type="caution">
    <text evidence="2">The sequence shown here is derived from an EMBL/GenBank/DDBJ whole genome shotgun (WGS) entry which is preliminary data.</text>
</comment>
<evidence type="ECO:0000313" key="2">
    <source>
        <dbReference type="EMBL" id="MBE6833569.1"/>
    </source>
</evidence>
<dbReference type="InterPro" id="IPR003141">
    <property type="entry name" value="Pol/His_phosphatase_N"/>
</dbReference>
<evidence type="ECO:0000259" key="1">
    <source>
        <dbReference type="SMART" id="SM00481"/>
    </source>
</evidence>
<accession>A0A928KSP8</accession>
<dbReference type="GO" id="GO:0005829">
    <property type="term" value="C:cytosol"/>
    <property type="evidence" value="ECO:0007669"/>
    <property type="project" value="TreeGrafter"/>
</dbReference>